<keyword evidence="1 4" id="KW-0808">Transferase</keyword>
<evidence type="ECO:0000256" key="1">
    <source>
        <dbReference type="ARBA" id="ARBA00022679"/>
    </source>
</evidence>
<keyword evidence="2 4" id="KW-0012">Acyltransferase</keyword>
<dbReference type="EMBL" id="JBHSSM010000022">
    <property type="protein sequence ID" value="MFC6315942.1"/>
    <property type="molecule type" value="Genomic_DNA"/>
</dbReference>
<accession>A0ABW1UPT3</accession>
<dbReference type="PANTHER" id="PTHR43877:SF2">
    <property type="entry name" value="AMINOALKYLPHOSPHONATE N-ACETYLTRANSFERASE-RELATED"/>
    <property type="match status" value="1"/>
</dbReference>
<dbReference type="PANTHER" id="PTHR43877">
    <property type="entry name" value="AMINOALKYLPHOSPHONATE N-ACETYLTRANSFERASE-RELATED-RELATED"/>
    <property type="match status" value="1"/>
</dbReference>
<dbReference type="PROSITE" id="PS51186">
    <property type="entry name" value="GNAT"/>
    <property type="match status" value="1"/>
</dbReference>
<dbReference type="InterPro" id="IPR050832">
    <property type="entry name" value="Bact_Acetyltransf"/>
</dbReference>
<feature type="domain" description="N-acetyltransferase" evidence="3">
    <location>
        <begin position="4"/>
        <end position="143"/>
    </location>
</feature>
<dbReference type="Proteomes" id="UP001596310">
    <property type="component" value="Unassembled WGS sequence"/>
</dbReference>
<proteinExistence type="predicted"/>
<evidence type="ECO:0000259" key="3">
    <source>
        <dbReference type="PROSITE" id="PS51186"/>
    </source>
</evidence>
<evidence type="ECO:0000313" key="4">
    <source>
        <dbReference type="EMBL" id="MFC6315942.1"/>
    </source>
</evidence>
<organism evidence="4 5">
    <name type="scientific">Lapidilactobacillus achengensis</name>
    <dbReference type="NCBI Taxonomy" id="2486000"/>
    <lineage>
        <taxon>Bacteria</taxon>
        <taxon>Bacillati</taxon>
        <taxon>Bacillota</taxon>
        <taxon>Bacilli</taxon>
        <taxon>Lactobacillales</taxon>
        <taxon>Lactobacillaceae</taxon>
        <taxon>Lapidilactobacillus</taxon>
    </lineage>
</organism>
<dbReference type="CDD" id="cd04301">
    <property type="entry name" value="NAT_SF"/>
    <property type="match status" value="1"/>
</dbReference>
<dbReference type="InterPro" id="IPR000182">
    <property type="entry name" value="GNAT_dom"/>
</dbReference>
<dbReference type="RefSeq" id="WP_125599953.1">
    <property type="nucleotide sequence ID" value="NZ_JBHSSM010000022.1"/>
</dbReference>
<sequence length="143" mass="16756">MVEITLRMVREEELGTVWQMQQQVFAAPSQAELRFVDSLAQIHWRFRHPQNCYYFILRGSQRIGYCQLQRDKTGQRAQIRPLVLLPPFQRQGIGGQVLRLIEAQIPEIKVWSANTSQPAGGQQIFSRQGYQQISPDHWRKIRP</sequence>
<dbReference type="InterPro" id="IPR016181">
    <property type="entry name" value="Acyl_CoA_acyltransferase"/>
</dbReference>
<dbReference type="GO" id="GO:0016746">
    <property type="term" value="F:acyltransferase activity"/>
    <property type="evidence" value="ECO:0007669"/>
    <property type="project" value="UniProtKB-KW"/>
</dbReference>
<dbReference type="Gene3D" id="3.40.630.30">
    <property type="match status" value="1"/>
</dbReference>
<keyword evidence="5" id="KW-1185">Reference proteome</keyword>
<reference evidence="5" key="1">
    <citation type="journal article" date="2019" name="Int. J. Syst. Evol. Microbiol.">
        <title>The Global Catalogue of Microorganisms (GCM) 10K type strain sequencing project: providing services to taxonomists for standard genome sequencing and annotation.</title>
        <authorList>
            <consortium name="The Broad Institute Genomics Platform"/>
            <consortium name="The Broad Institute Genome Sequencing Center for Infectious Disease"/>
            <person name="Wu L."/>
            <person name="Ma J."/>
        </authorList>
    </citation>
    <scope>NUCLEOTIDE SEQUENCE [LARGE SCALE GENOMIC DNA]</scope>
    <source>
        <strain evidence="5">CCM 8897</strain>
    </source>
</reference>
<gene>
    <name evidence="4" type="ORF">ACFQHW_10250</name>
</gene>
<evidence type="ECO:0000256" key="2">
    <source>
        <dbReference type="ARBA" id="ARBA00023315"/>
    </source>
</evidence>
<dbReference type="SUPFAM" id="SSF55729">
    <property type="entry name" value="Acyl-CoA N-acyltransferases (Nat)"/>
    <property type="match status" value="1"/>
</dbReference>
<dbReference type="Pfam" id="PF00583">
    <property type="entry name" value="Acetyltransf_1"/>
    <property type="match status" value="1"/>
</dbReference>
<protein>
    <submittedName>
        <fullName evidence="4">GNAT family N-acetyltransferase</fullName>
        <ecNumber evidence="4">2.3.-.-</ecNumber>
    </submittedName>
</protein>
<evidence type="ECO:0000313" key="5">
    <source>
        <dbReference type="Proteomes" id="UP001596310"/>
    </source>
</evidence>
<name>A0ABW1UPT3_9LACO</name>
<comment type="caution">
    <text evidence="4">The sequence shown here is derived from an EMBL/GenBank/DDBJ whole genome shotgun (WGS) entry which is preliminary data.</text>
</comment>
<dbReference type="EC" id="2.3.-.-" evidence="4"/>